<reference evidence="2" key="1">
    <citation type="journal article" date="2019" name="Int. J. Syst. Evol. Microbiol.">
        <title>The Global Catalogue of Microorganisms (GCM) 10K type strain sequencing project: providing services to taxonomists for standard genome sequencing and annotation.</title>
        <authorList>
            <consortium name="The Broad Institute Genomics Platform"/>
            <consortium name="The Broad Institute Genome Sequencing Center for Infectious Disease"/>
            <person name="Wu L."/>
            <person name="Ma J."/>
        </authorList>
    </citation>
    <scope>NUCLEOTIDE SEQUENCE [LARGE SCALE GENOMIC DNA]</scope>
    <source>
        <strain evidence="2">JCM 18302</strain>
    </source>
</reference>
<protein>
    <recommendedName>
        <fullName evidence="3">YHS domain-containing protein</fullName>
    </recommendedName>
</protein>
<proteinExistence type="predicted"/>
<accession>A0ABP9P1X8</accession>
<comment type="caution">
    <text evidence="1">The sequence shown here is derived from an EMBL/GenBank/DDBJ whole genome shotgun (WGS) entry which is preliminary data.</text>
</comment>
<sequence>MTVEVFVTGRTLTVDTERDLADRILRALTFGESAPESTLDSAREFIHVLVVQPRTWVTGGPAADTAPRYLVRVTVPGSWSNREFADAIVPMITEAVAGTEPDATRLRREPHCVVQIVGLREHCVGTLGHATTGTEITRLMTRRFRDSGERPEAPEGSTIDPVCGMAVEWATARYTLAHDGVDHAFCAPGCRKVYAEDHGLT</sequence>
<evidence type="ECO:0008006" key="3">
    <source>
        <dbReference type="Google" id="ProtNLM"/>
    </source>
</evidence>
<organism evidence="1 2">
    <name type="scientific">Pseudonocardia adelaidensis</name>
    <dbReference type="NCBI Taxonomy" id="648754"/>
    <lineage>
        <taxon>Bacteria</taxon>
        <taxon>Bacillati</taxon>
        <taxon>Actinomycetota</taxon>
        <taxon>Actinomycetes</taxon>
        <taxon>Pseudonocardiales</taxon>
        <taxon>Pseudonocardiaceae</taxon>
        <taxon>Pseudonocardia</taxon>
    </lineage>
</organism>
<evidence type="ECO:0000313" key="1">
    <source>
        <dbReference type="EMBL" id="GAA5138945.1"/>
    </source>
</evidence>
<gene>
    <name evidence="1" type="ORF">GCM10023320_74210</name>
</gene>
<evidence type="ECO:0000313" key="2">
    <source>
        <dbReference type="Proteomes" id="UP001500804"/>
    </source>
</evidence>
<keyword evidence="2" id="KW-1185">Reference proteome</keyword>
<dbReference type="EMBL" id="BAABJO010000042">
    <property type="protein sequence ID" value="GAA5138945.1"/>
    <property type="molecule type" value="Genomic_DNA"/>
</dbReference>
<name>A0ABP9P1X8_9PSEU</name>
<dbReference type="Proteomes" id="UP001500804">
    <property type="component" value="Unassembled WGS sequence"/>
</dbReference>